<dbReference type="PaxDb" id="55529-EKX42434"/>
<reference evidence="3" key="3">
    <citation type="submission" date="2016-03" db="UniProtKB">
        <authorList>
            <consortium name="EnsemblProtists"/>
        </authorList>
    </citation>
    <scope>IDENTIFICATION</scope>
</reference>
<accession>L1J2R8</accession>
<feature type="compositionally biased region" description="Basic and acidic residues" evidence="1">
    <location>
        <begin position="261"/>
        <end position="272"/>
    </location>
</feature>
<dbReference type="EnsemblProtists" id="EKX42434">
    <property type="protein sequence ID" value="EKX42434"/>
    <property type="gene ID" value="GUITHDRAFT_153524"/>
</dbReference>
<dbReference type="KEGG" id="gtt:GUITHDRAFT_153524"/>
<reference evidence="2 4" key="1">
    <citation type="journal article" date="2012" name="Nature">
        <title>Algal genomes reveal evolutionary mosaicism and the fate of nucleomorphs.</title>
        <authorList>
            <consortium name="DOE Joint Genome Institute"/>
            <person name="Curtis B.A."/>
            <person name="Tanifuji G."/>
            <person name="Burki F."/>
            <person name="Gruber A."/>
            <person name="Irimia M."/>
            <person name="Maruyama S."/>
            <person name="Arias M.C."/>
            <person name="Ball S.G."/>
            <person name="Gile G.H."/>
            <person name="Hirakawa Y."/>
            <person name="Hopkins J.F."/>
            <person name="Kuo A."/>
            <person name="Rensing S.A."/>
            <person name="Schmutz J."/>
            <person name="Symeonidi A."/>
            <person name="Elias M."/>
            <person name="Eveleigh R.J."/>
            <person name="Herman E.K."/>
            <person name="Klute M.J."/>
            <person name="Nakayama T."/>
            <person name="Obornik M."/>
            <person name="Reyes-Prieto A."/>
            <person name="Armbrust E.V."/>
            <person name="Aves S.J."/>
            <person name="Beiko R.G."/>
            <person name="Coutinho P."/>
            <person name="Dacks J.B."/>
            <person name="Durnford D.G."/>
            <person name="Fast N.M."/>
            <person name="Green B.R."/>
            <person name="Grisdale C.J."/>
            <person name="Hempel F."/>
            <person name="Henrissat B."/>
            <person name="Hoppner M.P."/>
            <person name="Ishida K."/>
            <person name="Kim E."/>
            <person name="Koreny L."/>
            <person name="Kroth P.G."/>
            <person name="Liu Y."/>
            <person name="Malik S.B."/>
            <person name="Maier U.G."/>
            <person name="McRose D."/>
            <person name="Mock T."/>
            <person name="Neilson J.A."/>
            <person name="Onodera N.T."/>
            <person name="Poole A.M."/>
            <person name="Pritham E.J."/>
            <person name="Richards T.A."/>
            <person name="Rocap G."/>
            <person name="Roy S.W."/>
            <person name="Sarai C."/>
            <person name="Schaack S."/>
            <person name="Shirato S."/>
            <person name="Slamovits C.H."/>
            <person name="Spencer D.F."/>
            <person name="Suzuki S."/>
            <person name="Worden A.Z."/>
            <person name="Zauner S."/>
            <person name="Barry K."/>
            <person name="Bell C."/>
            <person name="Bharti A.K."/>
            <person name="Crow J.A."/>
            <person name="Grimwood J."/>
            <person name="Kramer R."/>
            <person name="Lindquist E."/>
            <person name="Lucas S."/>
            <person name="Salamov A."/>
            <person name="McFadden G.I."/>
            <person name="Lane C.E."/>
            <person name="Keeling P.J."/>
            <person name="Gray M.W."/>
            <person name="Grigoriev I.V."/>
            <person name="Archibald J.M."/>
        </authorList>
    </citation>
    <scope>NUCLEOTIDE SEQUENCE</scope>
    <source>
        <strain evidence="2 4">CCMP2712</strain>
    </source>
</reference>
<evidence type="ECO:0000313" key="2">
    <source>
        <dbReference type="EMBL" id="EKX42434.1"/>
    </source>
</evidence>
<evidence type="ECO:0000313" key="3">
    <source>
        <dbReference type="EnsemblProtists" id="EKX42434"/>
    </source>
</evidence>
<keyword evidence="4" id="KW-1185">Reference proteome</keyword>
<feature type="region of interest" description="Disordered" evidence="1">
    <location>
        <begin position="248"/>
        <end position="281"/>
    </location>
</feature>
<feature type="compositionally biased region" description="Polar residues" evidence="1">
    <location>
        <begin position="248"/>
        <end position="257"/>
    </location>
</feature>
<name>L1J2R8_GUITC</name>
<feature type="region of interest" description="Disordered" evidence="1">
    <location>
        <begin position="299"/>
        <end position="319"/>
    </location>
</feature>
<reference evidence="4" key="2">
    <citation type="submission" date="2012-11" db="EMBL/GenBank/DDBJ databases">
        <authorList>
            <person name="Kuo A."/>
            <person name="Curtis B.A."/>
            <person name="Tanifuji G."/>
            <person name="Burki F."/>
            <person name="Gruber A."/>
            <person name="Irimia M."/>
            <person name="Maruyama S."/>
            <person name="Arias M.C."/>
            <person name="Ball S.G."/>
            <person name="Gile G.H."/>
            <person name="Hirakawa Y."/>
            <person name="Hopkins J.F."/>
            <person name="Rensing S.A."/>
            <person name="Schmutz J."/>
            <person name="Symeonidi A."/>
            <person name="Elias M."/>
            <person name="Eveleigh R.J."/>
            <person name="Herman E.K."/>
            <person name="Klute M.J."/>
            <person name="Nakayama T."/>
            <person name="Obornik M."/>
            <person name="Reyes-Prieto A."/>
            <person name="Armbrust E.V."/>
            <person name="Aves S.J."/>
            <person name="Beiko R.G."/>
            <person name="Coutinho P."/>
            <person name="Dacks J.B."/>
            <person name="Durnford D.G."/>
            <person name="Fast N.M."/>
            <person name="Green B.R."/>
            <person name="Grisdale C."/>
            <person name="Hempe F."/>
            <person name="Henrissat B."/>
            <person name="Hoppner M.P."/>
            <person name="Ishida K.-I."/>
            <person name="Kim E."/>
            <person name="Koreny L."/>
            <person name="Kroth P.G."/>
            <person name="Liu Y."/>
            <person name="Malik S.-B."/>
            <person name="Maier U.G."/>
            <person name="McRose D."/>
            <person name="Mock T."/>
            <person name="Neilson J.A."/>
            <person name="Onodera N.T."/>
            <person name="Poole A.M."/>
            <person name="Pritham E.J."/>
            <person name="Richards T.A."/>
            <person name="Rocap G."/>
            <person name="Roy S.W."/>
            <person name="Sarai C."/>
            <person name="Schaack S."/>
            <person name="Shirato S."/>
            <person name="Slamovits C.H."/>
            <person name="Spencer D.F."/>
            <person name="Suzuki S."/>
            <person name="Worden A.Z."/>
            <person name="Zauner S."/>
            <person name="Barry K."/>
            <person name="Bell C."/>
            <person name="Bharti A.K."/>
            <person name="Crow J.A."/>
            <person name="Grimwood J."/>
            <person name="Kramer R."/>
            <person name="Lindquist E."/>
            <person name="Lucas S."/>
            <person name="Salamov A."/>
            <person name="McFadden G.I."/>
            <person name="Lane C.E."/>
            <person name="Keeling P.J."/>
            <person name="Gray M.W."/>
            <person name="Grigoriev I.V."/>
            <person name="Archibald J.M."/>
        </authorList>
    </citation>
    <scope>NUCLEOTIDE SEQUENCE</scope>
    <source>
        <strain evidence="4">CCMP2712</strain>
    </source>
</reference>
<evidence type="ECO:0000313" key="4">
    <source>
        <dbReference type="Proteomes" id="UP000011087"/>
    </source>
</evidence>
<organism evidence="2">
    <name type="scientific">Guillardia theta (strain CCMP2712)</name>
    <name type="common">Cryptophyte</name>
    <dbReference type="NCBI Taxonomy" id="905079"/>
    <lineage>
        <taxon>Eukaryota</taxon>
        <taxon>Cryptophyceae</taxon>
        <taxon>Pyrenomonadales</taxon>
        <taxon>Geminigeraceae</taxon>
        <taxon>Guillardia</taxon>
    </lineage>
</organism>
<dbReference type="GeneID" id="17299213"/>
<gene>
    <name evidence="2" type="ORF">GUITHDRAFT_153524</name>
</gene>
<dbReference type="EMBL" id="JH993016">
    <property type="protein sequence ID" value="EKX42434.1"/>
    <property type="molecule type" value="Genomic_DNA"/>
</dbReference>
<dbReference type="Proteomes" id="UP000011087">
    <property type="component" value="Unassembled WGS sequence"/>
</dbReference>
<dbReference type="HOGENOM" id="CLU_872764_0_0_1"/>
<sequence length="319" mass="36347">MDEEKLEDLSFRRLGITSPAVKGSYQKYHQKLHKFLSKETRMFIRSQQKYMNALRQLEQAPQMILALNASSNSSNSQEARDSEAIMNECYPPKAWVGGSCIAKPVLNHQPLECYVNKRSKKCEKILSDYETKLKEYWKALRQHYPYMYDTGLDHTANQNNRYLITPVRFPHKDMSNLGDNYIVGMTEGNRDFSDRITKVENVGQAPIPLQIFAGGTGDKSYSHSSRFVSDSASLGPFRRSLVPFNELKNQWHPSNTPQIPPHDRFSPLEKKQGNSSSTSNKAEQVFLLGKLSGNVDPLGINSGLQDDEVPASRLKRSWR</sequence>
<dbReference type="RefSeq" id="XP_005829414.1">
    <property type="nucleotide sequence ID" value="XM_005829357.1"/>
</dbReference>
<dbReference type="AlphaFoldDB" id="L1J2R8"/>
<evidence type="ECO:0000256" key="1">
    <source>
        <dbReference type="SAM" id="MobiDB-lite"/>
    </source>
</evidence>
<proteinExistence type="predicted"/>
<protein>
    <submittedName>
        <fullName evidence="2 3">Uncharacterized protein</fullName>
    </submittedName>
</protein>